<dbReference type="Proteomes" id="UP000198741">
    <property type="component" value="Chromosome I"/>
</dbReference>
<sequence length="902" mass="94234">MDSIRSIRVTDDPAGAYPQHWEADVLLADGGAVHIRPAAPTDGPAIMAMHERMSDRTRYLRYFQAVSRISPAQLAVYTDVDHVSSVGLVAELGGQLIAAGSYHRDPTRPDTAEVAFVVEDAHQRRGLGSILLEHLAAAAQERGIKRFTAEVLGENQTMLRVFIDAGYAVTREFSSGVVDLAFDIKPTESSLAVITSREFRAESRSIARLLAPRSVAVIGASNETRKLGHAVLVNLLRAGFTGPVYPVNPETLSVQGVRAYKSVLDIPDPVDIAVVTVPAASVAQVLESCRIKGVHGLVVVTGGFADADADTDLAGDGAAAQRRMVALARANGMRVVGPNCLGLVNTDPGVRLNATLAPVVPPPGRVGFFCQSGALGIAILADAASRGLGLSSFVSAGNRADVSGNDLLQFWHSDDRTEVVLLYLESFGNPRKFARLARTLARDKPVIAVKSGRHALVSPGLAASSAAVSDTAVATLFAQSGVIRTDTLGEAFDAAQLLAHQPIPAGNRVAILGNSSALGVLALDACIEAGLVVVDEVPVDFGVNVSPGDLGAAVRVAVGRVDVDAVVVVYVPPVAIPGQAHAEALKEAARGARVPVVTTFLAVDGLAEALTVPGEDGGAARGSVPSYRTPERAVAALAHAVRYGAWRSRPAGSIPELDGVDAGRARELVTALRAKDPRDRALTDAELVELLDCYGIGILPFETADTAADVVAAAERIGYPVALKAYDLTWRHRYDQLGVRLSLGDADQVAVAYDDLADAGMPQVYIQAMAPRERGVLPTVLAVTSDPSFGALVSFGIGGVATELLHDLAYQAVPLTDVDAEDLIKAPKAAPLLTGYRGGPVVDQAAVVDLALRLSALADDLPEISELLLEPVLLGPAGASVTGATGRIGPPGVRPDVRRRLR</sequence>
<dbReference type="InterPro" id="IPR003781">
    <property type="entry name" value="CoA-bd"/>
</dbReference>
<dbReference type="InterPro" id="IPR036291">
    <property type="entry name" value="NAD(P)-bd_dom_sf"/>
</dbReference>
<dbReference type="EMBL" id="LT629710">
    <property type="protein sequence ID" value="SDP15071.1"/>
    <property type="molecule type" value="Genomic_DNA"/>
</dbReference>
<dbReference type="Pfam" id="PF13549">
    <property type="entry name" value="ATP-grasp_5"/>
    <property type="match status" value="1"/>
</dbReference>
<dbReference type="CDD" id="cd04301">
    <property type="entry name" value="NAT_SF"/>
    <property type="match status" value="1"/>
</dbReference>
<dbReference type="GO" id="GO:0016747">
    <property type="term" value="F:acyltransferase activity, transferring groups other than amino-acyl groups"/>
    <property type="evidence" value="ECO:0007669"/>
    <property type="project" value="InterPro"/>
</dbReference>
<dbReference type="SUPFAM" id="SSF51735">
    <property type="entry name" value="NAD(P)-binding Rossmann-fold domains"/>
    <property type="match status" value="1"/>
</dbReference>
<dbReference type="Pfam" id="PF00583">
    <property type="entry name" value="Acetyltransf_1"/>
    <property type="match status" value="1"/>
</dbReference>
<dbReference type="Gene3D" id="3.30.470.20">
    <property type="entry name" value="ATP-grasp fold, B domain"/>
    <property type="match status" value="1"/>
</dbReference>
<dbReference type="InterPro" id="IPR016102">
    <property type="entry name" value="Succinyl-CoA_synth-like"/>
</dbReference>
<dbReference type="SMART" id="SM00881">
    <property type="entry name" value="CoA_binding"/>
    <property type="match status" value="1"/>
</dbReference>
<dbReference type="SUPFAM" id="SSF56059">
    <property type="entry name" value="Glutathione synthetase ATP-binding domain-like"/>
    <property type="match status" value="1"/>
</dbReference>
<dbReference type="Pfam" id="PF13607">
    <property type="entry name" value="Succ_CoA_lig"/>
    <property type="match status" value="1"/>
</dbReference>
<dbReference type="InterPro" id="IPR013815">
    <property type="entry name" value="ATP_grasp_subdomain_1"/>
</dbReference>
<dbReference type="InterPro" id="IPR032875">
    <property type="entry name" value="Succ_CoA_lig_flav_dom"/>
</dbReference>
<dbReference type="OrthoDB" id="190266at2"/>
<dbReference type="Pfam" id="PF13380">
    <property type="entry name" value="CoA_binding_2"/>
    <property type="match status" value="1"/>
</dbReference>
<organism evidence="2 3">
    <name type="scientific">Nakamurella panacisegetis</name>
    <dbReference type="NCBI Taxonomy" id="1090615"/>
    <lineage>
        <taxon>Bacteria</taxon>
        <taxon>Bacillati</taxon>
        <taxon>Actinomycetota</taxon>
        <taxon>Actinomycetes</taxon>
        <taxon>Nakamurellales</taxon>
        <taxon>Nakamurellaceae</taxon>
        <taxon>Nakamurella</taxon>
    </lineage>
</organism>
<dbReference type="PANTHER" id="PTHR42793">
    <property type="entry name" value="COA BINDING DOMAIN CONTAINING PROTEIN"/>
    <property type="match status" value="1"/>
</dbReference>
<feature type="domain" description="N-acetyltransferase" evidence="1">
    <location>
        <begin position="33"/>
        <end position="185"/>
    </location>
</feature>
<keyword evidence="3" id="KW-1185">Reference proteome</keyword>
<dbReference type="AlphaFoldDB" id="A0A1H0QCG9"/>
<dbReference type="Gene3D" id="3.40.50.261">
    <property type="entry name" value="Succinyl-CoA synthetase domains"/>
    <property type="match status" value="2"/>
</dbReference>
<dbReference type="Gene3D" id="3.30.1490.20">
    <property type="entry name" value="ATP-grasp fold, A domain"/>
    <property type="match status" value="1"/>
</dbReference>
<accession>A0A1H0QCG9</accession>
<dbReference type="SUPFAM" id="SSF52210">
    <property type="entry name" value="Succinyl-CoA synthetase domains"/>
    <property type="match status" value="2"/>
</dbReference>
<gene>
    <name evidence="2" type="ORF">SAMN04515671_3052</name>
</gene>
<protein>
    <submittedName>
        <fullName evidence="2">Acyl-CoA synthetase (NDP forming)</fullName>
    </submittedName>
</protein>
<dbReference type="Gene3D" id="3.40.50.720">
    <property type="entry name" value="NAD(P)-binding Rossmann-like Domain"/>
    <property type="match status" value="1"/>
</dbReference>
<dbReference type="STRING" id="1090615.SAMN04515671_3052"/>
<dbReference type="GO" id="GO:0005524">
    <property type="term" value="F:ATP binding"/>
    <property type="evidence" value="ECO:0007669"/>
    <property type="project" value="InterPro"/>
</dbReference>
<dbReference type="PROSITE" id="PS51186">
    <property type="entry name" value="GNAT"/>
    <property type="match status" value="1"/>
</dbReference>
<name>A0A1H0QCG9_9ACTN</name>
<dbReference type="InterPro" id="IPR016181">
    <property type="entry name" value="Acyl_CoA_acyltransferase"/>
</dbReference>
<dbReference type="PANTHER" id="PTHR42793:SF1">
    <property type="entry name" value="PEPTIDYL-LYSINE N-ACETYLTRANSFERASE PATZ"/>
    <property type="match status" value="1"/>
</dbReference>
<proteinExistence type="predicted"/>
<dbReference type="SUPFAM" id="SSF55729">
    <property type="entry name" value="Acyl-CoA N-acyltransferases (Nat)"/>
    <property type="match status" value="1"/>
</dbReference>
<evidence type="ECO:0000313" key="3">
    <source>
        <dbReference type="Proteomes" id="UP000198741"/>
    </source>
</evidence>
<evidence type="ECO:0000313" key="2">
    <source>
        <dbReference type="EMBL" id="SDP15071.1"/>
    </source>
</evidence>
<evidence type="ECO:0000259" key="1">
    <source>
        <dbReference type="PROSITE" id="PS51186"/>
    </source>
</evidence>
<dbReference type="Gene3D" id="3.40.630.30">
    <property type="match status" value="1"/>
</dbReference>
<reference evidence="2 3" key="1">
    <citation type="submission" date="2016-10" db="EMBL/GenBank/DDBJ databases">
        <authorList>
            <person name="de Groot N.N."/>
        </authorList>
    </citation>
    <scope>NUCLEOTIDE SEQUENCE [LARGE SCALE GENOMIC DNA]</scope>
    <source>
        <strain evidence="3">P4-7,KCTC 19426,CECT 7604</strain>
    </source>
</reference>
<dbReference type="InterPro" id="IPR000182">
    <property type="entry name" value="GNAT_dom"/>
</dbReference>